<dbReference type="InterPro" id="IPR032508">
    <property type="entry name" value="FecR_C"/>
</dbReference>
<dbReference type="EMBL" id="JASBRG010000007">
    <property type="protein sequence ID" value="MDI3321740.1"/>
    <property type="molecule type" value="Genomic_DNA"/>
</dbReference>
<evidence type="ECO:0000259" key="3">
    <source>
        <dbReference type="Pfam" id="PF16344"/>
    </source>
</evidence>
<evidence type="ECO:0000256" key="1">
    <source>
        <dbReference type="SAM" id="Phobius"/>
    </source>
</evidence>
<reference evidence="4 5" key="1">
    <citation type="submission" date="2023-05" db="EMBL/GenBank/DDBJ databases">
        <title>Genome sequence of Pinibacter sp. MAH-24.</title>
        <authorList>
            <person name="Huq M.A."/>
        </authorList>
    </citation>
    <scope>NUCLEOTIDE SEQUENCE [LARGE SCALE GENOMIC DNA]</scope>
    <source>
        <strain evidence="4 5">MAH-24</strain>
    </source>
</reference>
<name>A0ABT6RGQ1_9BACT</name>
<dbReference type="RefSeq" id="WP_282335846.1">
    <property type="nucleotide sequence ID" value="NZ_JASBRG010000007.1"/>
</dbReference>
<accession>A0ABT6RGQ1</accession>
<evidence type="ECO:0000313" key="5">
    <source>
        <dbReference type="Proteomes" id="UP001226434"/>
    </source>
</evidence>
<sequence>MDERIEKYGHYELRDFLLDDDFVAWCKNLPEADNELWERVLKTYPDLADKIVNAKEFLLHSVTRDQLPTDDQIQKMWRVINAETFETKSSGIVRKLSRLRVAAIVLLVVGAGVFSYLAYTKDTKVSTLYAEIKQLELPDHSKVTLNANSEIRYSEKWNTIKPREVWLTGEAYFDVTHLHKGATPAKPGERFIVHINGLDVEVLGTSFNVNNRHDAAQITLTSGSIELRFPDNKHSAMIMKPGEIVKYSKGSLTIENEEEKSSAASAWKEHRWEFDDASLKDVLQLLKDNYGLDAKVENEKLWNKKISGAISSDNKEILLSGLSILLDIKIEQKNGTIILK</sequence>
<feature type="domain" description="FecR protein" evidence="2">
    <location>
        <begin position="124"/>
        <end position="226"/>
    </location>
</feature>
<dbReference type="InterPro" id="IPR012373">
    <property type="entry name" value="Ferrdict_sens_TM"/>
</dbReference>
<evidence type="ECO:0000259" key="2">
    <source>
        <dbReference type="Pfam" id="PF04773"/>
    </source>
</evidence>
<dbReference type="PANTHER" id="PTHR30273">
    <property type="entry name" value="PERIPLASMIC SIGNAL SENSOR AND SIGMA FACTOR ACTIVATOR FECR-RELATED"/>
    <property type="match status" value="1"/>
</dbReference>
<gene>
    <name evidence="4" type="ORF">QJ048_18225</name>
</gene>
<dbReference type="Gene3D" id="2.60.120.1440">
    <property type="match status" value="1"/>
</dbReference>
<comment type="caution">
    <text evidence="4">The sequence shown here is derived from an EMBL/GenBank/DDBJ whole genome shotgun (WGS) entry which is preliminary data.</text>
</comment>
<keyword evidence="1" id="KW-0812">Transmembrane</keyword>
<keyword evidence="1" id="KW-0472">Membrane</keyword>
<evidence type="ECO:0000313" key="4">
    <source>
        <dbReference type="EMBL" id="MDI3321740.1"/>
    </source>
</evidence>
<dbReference type="PANTHER" id="PTHR30273:SF2">
    <property type="entry name" value="PROTEIN FECR"/>
    <property type="match status" value="1"/>
</dbReference>
<protein>
    <submittedName>
        <fullName evidence="4">FecR domain-containing protein</fullName>
    </submittedName>
</protein>
<dbReference type="InterPro" id="IPR006860">
    <property type="entry name" value="FecR"/>
</dbReference>
<dbReference type="Pfam" id="PF16344">
    <property type="entry name" value="FecR_C"/>
    <property type="match status" value="1"/>
</dbReference>
<feature type="domain" description="Protein FecR C-terminal" evidence="3">
    <location>
        <begin position="273"/>
        <end position="339"/>
    </location>
</feature>
<organism evidence="4 5">
    <name type="scientific">Pinibacter soli</name>
    <dbReference type="NCBI Taxonomy" id="3044211"/>
    <lineage>
        <taxon>Bacteria</taxon>
        <taxon>Pseudomonadati</taxon>
        <taxon>Bacteroidota</taxon>
        <taxon>Chitinophagia</taxon>
        <taxon>Chitinophagales</taxon>
        <taxon>Chitinophagaceae</taxon>
        <taxon>Pinibacter</taxon>
    </lineage>
</organism>
<proteinExistence type="predicted"/>
<dbReference type="Pfam" id="PF04773">
    <property type="entry name" value="FecR"/>
    <property type="match status" value="1"/>
</dbReference>
<keyword evidence="1" id="KW-1133">Transmembrane helix</keyword>
<dbReference type="Proteomes" id="UP001226434">
    <property type="component" value="Unassembled WGS sequence"/>
</dbReference>
<feature type="transmembrane region" description="Helical" evidence="1">
    <location>
        <begin position="99"/>
        <end position="119"/>
    </location>
</feature>
<dbReference type="Gene3D" id="3.55.50.30">
    <property type="match status" value="1"/>
</dbReference>
<dbReference type="PIRSF" id="PIRSF018266">
    <property type="entry name" value="FecR"/>
    <property type="match status" value="1"/>
</dbReference>
<keyword evidence="5" id="KW-1185">Reference proteome</keyword>